<keyword evidence="2" id="KW-1133">Transmembrane helix</keyword>
<keyword evidence="5" id="KW-1185">Reference proteome</keyword>
<dbReference type="KEGG" id="saci:Sinac_3867"/>
<dbReference type="InterPro" id="IPR012902">
    <property type="entry name" value="N_methyl_site"/>
</dbReference>
<dbReference type="STRING" id="886293.Sinac_3867"/>
<protein>
    <submittedName>
        <fullName evidence="4">Prepilin-type N-terminal cleavage/methylation domain-containing protein</fullName>
    </submittedName>
</protein>
<organism evidence="4 5">
    <name type="scientific">Singulisphaera acidiphila (strain ATCC BAA-1392 / DSM 18658 / VKM B-2454 / MOB10)</name>
    <dbReference type="NCBI Taxonomy" id="886293"/>
    <lineage>
        <taxon>Bacteria</taxon>
        <taxon>Pseudomonadati</taxon>
        <taxon>Planctomycetota</taxon>
        <taxon>Planctomycetia</taxon>
        <taxon>Isosphaerales</taxon>
        <taxon>Isosphaeraceae</taxon>
        <taxon>Singulisphaera</taxon>
    </lineage>
</organism>
<dbReference type="NCBIfam" id="TIGR04294">
    <property type="entry name" value="pre_pil_HX9DG"/>
    <property type="match status" value="1"/>
</dbReference>
<evidence type="ECO:0000256" key="2">
    <source>
        <dbReference type="SAM" id="Phobius"/>
    </source>
</evidence>
<accession>L0DHE7</accession>
<proteinExistence type="predicted"/>
<dbReference type="eggNOG" id="COG2165">
    <property type="taxonomic scope" value="Bacteria"/>
</dbReference>
<feature type="transmembrane region" description="Helical" evidence="2">
    <location>
        <begin position="21"/>
        <end position="42"/>
    </location>
</feature>
<dbReference type="Proteomes" id="UP000010798">
    <property type="component" value="Chromosome"/>
</dbReference>
<dbReference type="HOGENOM" id="CLU_041661_0_0_0"/>
<dbReference type="Pfam" id="PF07963">
    <property type="entry name" value="N_methyl"/>
    <property type="match status" value="1"/>
</dbReference>
<reference evidence="4 5" key="1">
    <citation type="submission" date="2012-02" db="EMBL/GenBank/DDBJ databases">
        <title>Complete sequence of chromosome of Singulisphaera acidiphila DSM 18658.</title>
        <authorList>
            <consortium name="US DOE Joint Genome Institute (JGI-PGF)"/>
            <person name="Lucas S."/>
            <person name="Copeland A."/>
            <person name="Lapidus A."/>
            <person name="Glavina del Rio T."/>
            <person name="Dalin E."/>
            <person name="Tice H."/>
            <person name="Bruce D."/>
            <person name="Goodwin L."/>
            <person name="Pitluck S."/>
            <person name="Peters L."/>
            <person name="Ovchinnikova G."/>
            <person name="Chertkov O."/>
            <person name="Kyrpides N."/>
            <person name="Mavromatis K."/>
            <person name="Ivanova N."/>
            <person name="Brettin T."/>
            <person name="Detter J.C."/>
            <person name="Han C."/>
            <person name="Larimer F."/>
            <person name="Land M."/>
            <person name="Hauser L."/>
            <person name="Markowitz V."/>
            <person name="Cheng J.-F."/>
            <person name="Hugenholtz P."/>
            <person name="Woyke T."/>
            <person name="Wu D."/>
            <person name="Tindall B."/>
            <person name="Pomrenke H."/>
            <person name="Brambilla E."/>
            <person name="Klenk H.-P."/>
            <person name="Eisen J.A."/>
        </authorList>
    </citation>
    <scope>NUCLEOTIDE SEQUENCE [LARGE SCALE GENOMIC DNA]</scope>
    <source>
        <strain evidence="5">ATCC BAA-1392 / DSM 18658 / VKM B-2454 / MOB10</strain>
    </source>
</reference>
<dbReference type="PANTHER" id="PTHR30093:SF2">
    <property type="entry name" value="TYPE II SECRETION SYSTEM PROTEIN H"/>
    <property type="match status" value="1"/>
</dbReference>
<dbReference type="PANTHER" id="PTHR30093">
    <property type="entry name" value="GENERAL SECRETION PATHWAY PROTEIN G"/>
    <property type="match status" value="1"/>
</dbReference>
<keyword evidence="2" id="KW-0472">Membrane</keyword>
<dbReference type="SUPFAM" id="SSF54523">
    <property type="entry name" value="Pili subunits"/>
    <property type="match status" value="1"/>
</dbReference>
<dbReference type="AlphaFoldDB" id="L0DHE7"/>
<dbReference type="OrthoDB" id="261883at2"/>
<evidence type="ECO:0000313" key="4">
    <source>
        <dbReference type="EMBL" id="AGA28096.1"/>
    </source>
</evidence>
<dbReference type="EMBL" id="CP003364">
    <property type="protein sequence ID" value="AGA28096.1"/>
    <property type="molecule type" value="Genomic_DNA"/>
</dbReference>
<feature type="domain" description="DUF1559" evidence="3">
    <location>
        <begin position="43"/>
        <end position="314"/>
    </location>
</feature>
<evidence type="ECO:0000313" key="5">
    <source>
        <dbReference type="Proteomes" id="UP000010798"/>
    </source>
</evidence>
<dbReference type="Gene3D" id="3.30.700.10">
    <property type="entry name" value="Glycoprotein, Type 4 Pilin"/>
    <property type="match status" value="1"/>
</dbReference>
<dbReference type="InterPro" id="IPR027558">
    <property type="entry name" value="Pre_pil_HX9DG_C"/>
</dbReference>
<evidence type="ECO:0000259" key="3">
    <source>
        <dbReference type="Pfam" id="PF07596"/>
    </source>
</evidence>
<evidence type="ECO:0000256" key="1">
    <source>
        <dbReference type="SAM" id="MobiDB-lite"/>
    </source>
</evidence>
<dbReference type="Pfam" id="PF07596">
    <property type="entry name" value="SBP_bac_10"/>
    <property type="match status" value="1"/>
</dbReference>
<dbReference type="InterPro" id="IPR011453">
    <property type="entry name" value="DUF1559"/>
</dbReference>
<name>L0DHE7_SINAD</name>
<gene>
    <name evidence="4" type="ordered locus">Sinac_3867</name>
</gene>
<feature type="region of interest" description="Disordered" evidence="1">
    <location>
        <begin position="230"/>
        <end position="249"/>
    </location>
</feature>
<dbReference type="InterPro" id="IPR045584">
    <property type="entry name" value="Pilin-like"/>
</dbReference>
<dbReference type="NCBIfam" id="TIGR02532">
    <property type="entry name" value="IV_pilin_GFxxxE"/>
    <property type="match status" value="1"/>
</dbReference>
<dbReference type="RefSeq" id="WP_015247230.1">
    <property type="nucleotide sequence ID" value="NC_019892.1"/>
</dbReference>
<keyword evidence="2" id="KW-0812">Transmembrane</keyword>
<sequence length="336" mass="36382">MSIRFSPSDNRVRDRRNGFTLIELLVVISIIGVLIALLLPAVQAAREAARRIQCVNNLKQIGLGFLNFESSQGFFPPAAIDAAFAPLNINVDSSGKAVATKDLVEHGWAVLLLPHAEQTALYNTYNLALDYRATGNQTLLNTRLNLMVCPSTPEPTRTDRVQNAKFGLWTSAPGDYGPNNSVNEGLVTAGFVDPGNYEGVLRANMLRRIAEITDGTSNTQVVTEVAGRPDRWTRGPKFTKSDPPGTPNRVRISGAGWADRESPFGLHGFTQDGLITPGPCHTNCTNANEVFSFHNGGANNLFADGSVHFIKETTSIRVFAKLISRAGGEVISANDY</sequence>